<dbReference type="PANTHER" id="PTHR43201:SF5">
    <property type="entry name" value="MEDIUM-CHAIN ACYL-COA LIGASE ACSF2, MITOCHONDRIAL"/>
    <property type="match status" value="1"/>
</dbReference>
<gene>
    <name evidence="5" type="primary">ydiD</name>
    <name evidence="5" type="ORF">GCM10011450_16110</name>
</gene>
<dbReference type="Gene3D" id="3.40.50.12780">
    <property type="entry name" value="N-terminal domain of ligase-like"/>
    <property type="match status" value="1"/>
</dbReference>
<keyword evidence="6" id="KW-1185">Reference proteome</keyword>
<evidence type="ECO:0000256" key="2">
    <source>
        <dbReference type="ARBA" id="ARBA00022598"/>
    </source>
</evidence>
<dbReference type="PANTHER" id="PTHR43201">
    <property type="entry name" value="ACYL-COA SYNTHETASE"/>
    <property type="match status" value="1"/>
</dbReference>
<dbReference type="InterPro" id="IPR045851">
    <property type="entry name" value="AMP-bd_C_sf"/>
</dbReference>
<dbReference type="Pfam" id="PF00501">
    <property type="entry name" value="AMP-binding"/>
    <property type="match status" value="1"/>
</dbReference>
<dbReference type="InterPro" id="IPR020845">
    <property type="entry name" value="AMP-binding_CS"/>
</dbReference>
<evidence type="ECO:0000313" key="6">
    <source>
        <dbReference type="Proteomes" id="UP000608345"/>
    </source>
</evidence>
<dbReference type="InterPro" id="IPR000873">
    <property type="entry name" value="AMP-dep_synth/lig_dom"/>
</dbReference>
<proteinExistence type="inferred from homology"/>
<keyword evidence="2 5" id="KW-0436">Ligase</keyword>
<reference evidence="5" key="1">
    <citation type="journal article" date="2014" name="Int. J. Syst. Evol. Microbiol.">
        <title>Complete genome sequence of Corynebacterium casei LMG S-19264T (=DSM 44701T), isolated from a smear-ripened cheese.</title>
        <authorList>
            <consortium name="US DOE Joint Genome Institute (JGI-PGF)"/>
            <person name="Walter F."/>
            <person name="Albersmeier A."/>
            <person name="Kalinowski J."/>
            <person name="Ruckert C."/>
        </authorList>
    </citation>
    <scope>NUCLEOTIDE SEQUENCE</scope>
    <source>
        <strain evidence="5">KCTC 23732</strain>
    </source>
</reference>
<dbReference type="EMBL" id="BMYS01000010">
    <property type="protein sequence ID" value="GGW87022.1"/>
    <property type="molecule type" value="Genomic_DNA"/>
</dbReference>
<accession>A0A918JLD0</accession>
<sequence>MKFDTSLIDARKEKMTTNGFWKNRTIEHFFRQALETHPDKTAVVAYKVDGKNSAPVRLSYHQLNAHIDTIAKSLIRLGIQRSDVVSFQIPNSWEFIAISLACARIGAVANPLMPIFRDRELSYMLKFLESKVFIVPSVFKNFNYEEMANGLLHKIDTLQHIVVVGGESENSFDKLLLTDTSSAPLVAGPVEPDDILILMFTSGTTGEPKAVMHTSNTLFAALDGFVDALELKDSEIILGASPMAHLTGYGYLAMLPIMLNSTTVVMDSWDPNFALQIINKEAVTFSMASSPFVLDMCNATEKGAPRSPQFTKFCCAGAPIPPVVIERAHQIMNLTVCSAWGMTENGAITITTPSKALEKSSISDGRAIPGIELKIVDGNDNELPRGETGRLLVRGASQCVGYYKKPELNALTEDDWFDSGDLAFMDQEGYIRINGRSKDIVIRGAENIPVVEIENLLYQHPSIATVAIVGFPDERLGERACAFVTLKEGASFSFEEMIQYLKEKKVANQYFPEKLEIRSDLPRTPSGKLQKFMLREEAKSFQIN</sequence>
<organism evidence="5 6">
    <name type="scientific">Advenella faeciporci</name>
    <dbReference type="NCBI Taxonomy" id="797535"/>
    <lineage>
        <taxon>Bacteria</taxon>
        <taxon>Pseudomonadati</taxon>
        <taxon>Pseudomonadota</taxon>
        <taxon>Betaproteobacteria</taxon>
        <taxon>Burkholderiales</taxon>
        <taxon>Alcaligenaceae</taxon>
    </lineage>
</organism>
<evidence type="ECO:0000259" key="3">
    <source>
        <dbReference type="Pfam" id="PF00501"/>
    </source>
</evidence>
<dbReference type="PROSITE" id="PS00455">
    <property type="entry name" value="AMP_BINDING"/>
    <property type="match status" value="1"/>
</dbReference>
<dbReference type="InterPro" id="IPR025110">
    <property type="entry name" value="AMP-bd_C"/>
</dbReference>
<name>A0A918JLD0_9BURK</name>
<dbReference type="Proteomes" id="UP000608345">
    <property type="component" value="Unassembled WGS sequence"/>
</dbReference>
<dbReference type="GO" id="GO:0031956">
    <property type="term" value="F:medium-chain fatty acid-CoA ligase activity"/>
    <property type="evidence" value="ECO:0007669"/>
    <property type="project" value="TreeGrafter"/>
</dbReference>
<dbReference type="Gene3D" id="3.30.300.30">
    <property type="match status" value="1"/>
</dbReference>
<feature type="domain" description="AMP-dependent synthetase/ligase" evidence="3">
    <location>
        <begin position="30"/>
        <end position="403"/>
    </location>
</feature>
<dbReference type="AlphaFoldDB" id="A0A918JLD0"/>
<dbReference type="InterPro" id="IPR042099">
    <property type="entry name" value="ANL_N_sf"/>
</dbReference>
<comment type="caution">
    <text evidence="5">The sequence shown here is derived from an EMBL/GenBank/DDBJ whole genome shotgun (WGS) entry which is preliminary data.</text>
</comment>
<dbReference type="GO" id="GO:0006631">
    <property type="term" value="P:fatty acid metabolic process"/>
    <property type="evidence" value="ECO:0007669"/>
    <property type="project" value="TreeGrafter"/>
</dbReference>
<dbReference type="Pfam" id="PF13193">
    <property type="entry name" value="AMP-binding_C"/>
    <property type="match status" value="1"/>
</dbReference>
<dbReference type="SUPFAM" id="SSF56801">
    <property type="entry name" value="Acetyl-CoA synthetase-like"/>
    <property type="match status" value="1"/>
</dbReference>
<comment type="similarity">
    <text evidence="1">Belongs to the ATP-dependent AMP-binding enzyme family.</text>
</comment>
<evidence type="ECO:0000256" key="1">
    <source>
        <dbReference type="ARBA" id="ARBA00006432"/>
    </source>
</evidence>
<evidence type="ECO:0000259" key="4">
    <source>
        <dbReference type="Pfam" id="PF13193"/>
    </source>
</evidence>
<evidence type="ECO:0000313" key="5">
    <source>
        <dbReference type="EMBL" id="GGW87022.1"/>
    </source>
</evidence>
<dbReference type="RefSeq" id="WP_189384981.1">
    <property type="nucleotide sequence ID" value="NZ_BAABFY010000014.1"/>
</dbReference>
<feature type="domain" description="AMP-binding enzyme C-terminal" evidence="4">
    <location>
        <begin position="452"/>
        <end position="528"/>
    </location>
</feature>
<reference evidence="5" key="2">
    <citation type="submission" date="2020-09" db="EMBL/GenBank/DDBJ databases">
        <authorList>
            <person name="Sun Q."/>
            <person name="Kim S."/>
        </authorList>
    </citation>
    <scope>NUCLEOTIDE SEQUENCE</scope>
    <source>
        <strain evidence="5">KCTC 23732</strain>
    </source>
</reference>
<protein>
    <submittedName>
        <fullName evidence="5">Cyclohexanecarboxylate-CoA ligase</fullName>
    </submittedName>
</protein>